<keyword evidence="5" id="KW-1185">Reference proteome</keyword>
<dbReference type="AlphaFoldDB" id="A0A1X2GTA2"/>
<feature type="non-terminal residue" evidence="4">
    <location>
        <position position="254"/>
    </location>
</feature>
<dbReference type="SUPFAM" id="SSF53474">
    <property type="entry name" value="alpha/beta-Hydrolases"/>
    <property type="match status" value="1"/>
</dbReference>
<sequence length="254" mass="28974">MDVMLTSIRFHGLRRIPKQHHYSTISLEPVKLAYTKFTAPSTPSRQPFVICHSFLGSKQNWKTLGKAMSHRFNTDVYTLDMRNHGDSPHVEPHTYEAMAQDLKSWLQEQDIRAPTLIGHSMGGKAAMTFALLNQNLLSNLVVLDIAPLRAQLLHDFDNYCKGMWEIERLQLTRQTEANTIMARYEPDEYVRHFLLTNLKKSPVDGVYRFRVPLPIITNALGNMGDFIQGYKSSLPTLFVLGGASSYKKPFVTHP</sequence>
<dbReference type="GO" id="GO:0005739">
    <property type="term" value="C:mitochondrion"/>
    <property type="evidence" value="ECO:0007669"/>
    <property type="project" value="TreeGrafter"/>
</dbReference>
<dbReference type="InterPro" id="IPR000073">
    <property type="entry name" value="AB_hydrolase_1"/>
</dbReference>
<comment type="similarity">
    <text evidence="1">Belongs to the AB hydrolase superfamily.</text>
</comment>
<evidence type="ECO:0000256" key="1">
    <source>
        <dbReference type="ARBA" id="ARBA00008645"/>
    </source>
</evidence>
<evidence type="ECO:0000313" key="4">
    <source>
        <dbReference type="EMBL" id="ORX60692.1"/>
    </source>
</evidence>
<dbReference type="PANTHER" id="PTHR46118">
    <property type="entry name" value="PROTEIN ABHD11"/>
    <property type="match status" value="1"/>
</dbReference>
<evidence type="ECO:0000313" key="5">
    <source>
        <dbReference type="Proteomes" id="UP000242146"/>
    </source>
</evidence>
<dbReference type="Gene3D" id="3.40.50.1820">
    <property type="entry name" value="alpha/beta hydrolase"/>
    <property type="match status" value="1"/>
</dbReference>
<dbReference type="InterPro" id="IPR029058">
    <property type="entry name" value="AB_hydrolase_fold"/>
</dbReference>
<dbReference type="GO" id="GO:0052689">
    <property type="term" value="F:carboxylic ester hydrolase activity"/>
    <property type="evidence" value="ECO:0007669"/>
    <property type="project" value="TreeGrafter"/>
</dbReference>
<dbReference type="Proteomes" id="UP000242146">
    <property type="component" value="Unassembled WGS sequence"/>
</dbReference>
<dbReference type="STRING" id="101127.A0A1X2GTA2"/>
<reference evidence="4 5" key="1">
    <citation type="submission" date="2016-07" db="EMBL/GenBank/DDBJ databases">
        <title>Pervasive Adenine N6-methylation of Active Genes in Fungi.</title>
        <authorList>
            <consortium name="DOE Joint Genome Institute"/>
            <person name="Mondo S.J."/>
            <person name="Dannebaum R.O."/>
            <person name="Kuo R.C."/>
            <person name="Labutti K."/>
            <person name="Haridas S."/>
            <person name="Kuo A."/>
            <person name="Salamov A."/>
            <person name="Ahrendt S.R."/>
            <person name="Lipzen A."/>
            <person name="Sullivan W."/>
            <person name="Andreopoulos W.B."/>
            <person name="Clum A."/>
            <person name="Lindquist E."/>
            <person name="Daum C."/>
            <person name="Ramamoorthy G.K."/>
            <person name="Gryganskyi A."/>
            <person name="Culley D."/>
            <person name="Magnuson J.K."/>
            <person name="James T.Y."/>
            <person name="O'Malley M.A."/>
            <person name="Stajich J.E."/>
            <person name="Spatafora J.W."/>
            <person name="Visel A."/>
            <person name="Grigoriev I.V."/>
        </authorList>
    </citation>
    <scope>NUCLEOTIDE SEQUENCE [LARGE SCALE GENOMIC DNA]</scope>
    <source>
        <strain evidence="4 5">NRRL 3301</strain>
    </source>
</reference>
<gene>
    <name evidence="4" type="ORF">DM01DRAFT_1332823</name>
</gene>
<dbReference type="EMBL" id="MCGT01000004">
    <property type="protein sequence ID" value="ORX60692.1"/>
    <property type="molecule type" value="Genomic_DNA"/>
</dbReference>
<comment type="caution">
    <text evidence="4">The sequence shown here is derived from an EMBL/GenBank/DDBJ whole genome shotgun (WGS) entry which is preliminary data.</text>
</comment>
<name>A0A1X2GTA2_9FUNG</name>
<keyword evidence="2 4" id="KW-0378">Hydrolase</keyword>
<evidence type="ECO:0000259" key="3">
    <source>
        <dbReference type="Pfam" id="PF00561"/>
    </source>
</evidence>
<dbReference type="Pfam" id="PF00561">
    <property type="entry name" value="Abhydrolase_1"/>
    <property type="match status" value="1"/>
</dbReference>
<dbReference type="PANTHER" id="PTHR46118:SF4">
    <property type="entry name" value="PROTEIN ABHD11"/>
    <property type="match status" value="1"/>
</dbReference>
<protein>
    <submittedName>
        <fullName evidence="4">Alpha/beta-hydrolase</fullName>
    </submittedName>
</protein>
<feature type="domain" description="AB hydrolase-1" evidence="3">
    <location>
        <begin position="47"/>
        <end position="151"/>
    </location>
</feature>
<proteinExistence type="inferred from homology"/>
<organism evidence="4 5">
    <name type="scientific">Hesseltinella vesiculosa</name>
    <dbReference type="NCBI Taxonomy" id="101127"/>
    <lineage>
        <taxon>Eukaryota</taxon>
        <taxon>Fungi</taxon>
        <taxon>Fungi incertae sedis</taxon>
        <taxon>Mucoromycota</taxon>
        <taxon>Mucoromycotina</taxon>
        <taxon>Mucoromycetes</taxon>
        <taxon>Mucorales</taxon>
        <taxon>Cunninghamellaceae</taxon>
        <taxon>Hesseltinella</taxon>
    </lineage>
</organism>
<accession>A0A1X2GTA2</accession>
<dbReference type="OrthoDB" id="8119704at2759"/>
<evidence type="ECO:0000256" key="2">
    <source>
        <dbReference type="ARBA" id="ARBA00022801"/>
    </source>
</evidence>